<evidence type="ECO:0000256" key="3">
    <source>
        <dbReference type="ARBA" id="ARBA00012261"/>
    </source>
</evidence>
<dbReference type="InterPro" id="IPR036477">
    <property type="entry name" value="Formyl_transf_N_sf"/>
</dbReference>
<evidence type="ECO:0000256" key="5">
    <source>
        <dbReference type="ARBA" id="ARBA00022679"/>
    </source>
</evidence>
<dbReference type="EMBL" id="JBJLSN010000005">
    <property type="protein sequence ID" value="MFL7900521.1"/>
    <property type="molecule type" value="Genomic_DNA"/>
</dbReference>
<dbReference type="Gene3D" id="3.40.50.170">
    <property type="entry name" value="Formyl transferase, N-terminal domain"/>
    <property type="match status" value="1"/>
</dbReference>
<evidence type="ECO:0000313" key="11">
    <source>
        <dbReference type="EMBL" id="MFL7900521.1"/>
    </source>
</evidence>
<dbReference type="InterPro" id="IPR041711">
    <property type="entry name" value="Met-tRNA-FMT_N"/>
</dbReference>
<dbReference type="PANTHER" id="PTHR11138">
    <property type="entry name" value="METHIONYL-TRNA FORMYLTRANSFERASE"/>
    <property type="match status" value="1"/>
</dbReference>
<reference evidence="11 12" key="1">
    <citation type="submission" date="2024-11" db="EMBL/GenBank/DDBJ databases">
        <title>Draft genome sequences of two bacteria associated to sugarcane roots in Colombia.</title>
        <authorList>
            <person name="Pardo-Diaz S."/>
            <person name="Masmela-Mendoza J."/>
            <person name="Delgadillo-Duran P."/>
            <person name="Bautista E.J."/>
            <person name="Rojas-Tapias D.F."/>
        </authorList>
    </citation>
    <scope>NUCLEOTIDE SEQUENCE [LARGE SCALE GENOMIC DNA]</scope>
    <source>
        <strain evidence="11 12">Ap18</strain>
    </source>
</reference>
<organism evidence="11 12">
    <name type="scientific">Azospirillum argentinense</name>
    <dbReference type="NCBI Taxonomy" id="2970906"/>
    <lineage>
        <taxon>Bacteria</taxon>
        <taxon>Pseudomonadati</taxon>
        <taxon>Pseudomonadota</taxon>
        <taxon>Alphaproteobacteria</taxon>
        <taxon>Rhodospirillales</taxon>
        <taxon>Azospirillaceae</taxon>
        <taxon>Azospirillum</taxon>
    </lineage>
</organism>
<dbReference type="PANTHER" id="PTHR11138:SF5">
    <property type="entry name" value="METHIONYL-TRNA FORMYLTRANSFERASE, MITOCHONDRIAL"/>
    <property type="match status" value="1"/>
</dbReference>
<comment type="similarity">
    <text evidence="2 8">Belongs to the Fmt family.</text>
</comment>
<evidence type="ECO:0000256" key="8">
    <source>
        <dbReference type="HAMAP-Rule" id="MF_00182"/>
    </source>
</evidence>
<dbReference type="HAMAP" id="MF_00182">
    <property type="entry name" value="Formyl_trans"/>
    <property type="match status" value="1"/>
</dbReference>
<evidence type="ECO:0000256" key="1">
    <source>
        <dbReference type="ARBA" id="ARBA00002606"/>
    </source>
</evidence>
<dbReference type="InterPro" id="IPR044135">
    <property type="entry name" value="Met-tRNA-FMT_C"/>
</dbReference>
<proteinExistence type="inferred from homology"/>
<dbReference type="EC" id="2.1.2.9" evidence="3 8"/>
<feature type="domain" description="Formyl transferase N-terminal" evidence="9">
    <location>
        <begin position="5"/>
        <end position="183"/>
    </location>
</feature>
<keyword evidence="12" id="KW-1185">Reference proteome</keyword>
<evidence type="ECO:0000256" key="4">
    <source>
        <dbReference type="ARBA" id="ARBA00016014"/>
    </source>
</evidence>
<comment type="catalytic activity">
    <reaction evidence="7 8">
        <text>L-methionyl-tRNA(fMet) + (6R)-10-formyltetrahydrofolate = N-formyl-L-methionyl-tRNA(fMet) + (6S)-5,6,7,8-tetrahydrofolate + H(+)</text>
        <dbReference type="Rhea" id="RHEA:24380"/>
        <dbReference type="Rhea" id="RHEA-COMP:9952"/>
        <dbReference type="Rhea" id="RHEA-COMP:9953"/>
        <dbReference type="ChEBI" id="CHEBI:15378"/>
        <dbReference type="ChEBI" id="CHEBI:57453"/>
        <dbReference type="ChEBI" id="CHEBI:78530"/>
        <dbReference type="ChEBI" id="CHEBI:78844"/>
        <dbReference type="ChEBI" id="CHEBI:195366"/>
        <dbReference type="EC" id="2.1.2.9"/>
    </reaction>
</comment>
<name>A0ABW8V5Q3_9PROT</name>
<feature type="domain" description="Formyl transferase C-terminal" evidence="10">
    <location>
        <begin position="206"/>
        <end position="309"/>
    </location>
</feature>
<dbReference type="Proteomes" id="UP001628281">
    <property type="component" value="Unassembled WGS sequence"/>
</dbReference>
<dbReference type="SUPFAM" id="SSF53328">
    <property type="entry name" value="Formyltransferase"/>
    <property type="match status" value="1"/>
</dbReference>
<dbReference type="InterPro" id="IPR037022">
    <property type="entry name" value="Formyl_trans_C_sf"/>
</dbReference>
<comment type="caution">
    <text evidence="11">The sequence shown here is derived from an EMBL/GenBank/DDBJ whole genome shotgun (WGS) entry which is preliminary data.</text>
</comment>
<evidence type="ECO:0000313" key="12">
    <source>
        <dbReference type="Proteomes" id="UP001628281"/>
    </source>
</evidence>
<dbReference type="Pfam" id="PF00551">
    <property type="entry name" value="Formyl_trans_N"/>
    <property type="match status" value="1"/>
</dbReference>
<comment type="function">
    <text evidence="1 8">Attaches a formyl group to the free amino group of methionyl-tRNA(fMet). The formyl group appears to play a dual role in the initiator identity of N-formylmethionyl-tRNA by promoting its recognition by IF2 and preventing the misappropriation of this tRNA by the elongation apparatus.</text>
</comment>
<gene>
    <name evidence="8 11" type="primary">fmt</name>
    <name evidence="11" type="ORF">ACJ41P_05250</name>
</gene>
<accession>A0ABW8V5Q3</accession>
<dbReference type="GO" id="GO:0004479">
    <property type="term" value="F:methionyl-tRNA formyltransferase activity"/>
    <property type="evidence" value="ECO:0007669"/>
    <property type="project" value="UniProtKB-EC"/>
</dbReference>
<dbReference type="Pfam" id="PF02911">
    <property type="entry name" value="Formyl_trans_C"/>
    <property type="match status" value="1"/>
</dbReference>
<evidence type="ECO:0000259" key="10">
    <source>
        <dbReference type="Pfam" id="PF02911"/>
    </source>
</evidence>
<evidence type="ECO:0000259" key="9">
    <source>
        <dbReference type="Pfam" id="PF00551"/>
    </source>
</evidence>
<dbReference type="InterPro" id="IPR005793">
    <property type="entry name" value="Formyl_trans_C"/>
</dbReference>
<evidence type="ECO:0000256" key="7">
    <source>
        <dbReference type="ARBA" id="ARBA00048558"/>
    </source>
</evidence>
<keyword evidence="5 8" id="KW-0808">Transferase</keyword>
<sequence length="326" mass="34222">MTPLRLVFMGTPDFAVPSLRALADAGHEVVCVYSQPPRPAGRGQQVQKSPVHRFAEERGIPVRTPKSLRNAEAQAEFAELKADAAVVAAYGLILPQPILDAPRLGCLNVHGSLLPRWRGAAPIQRAILAGDAETGITIMQMDIGLDTGAMLLKDAVPITAETTASSLHDALADMGARLIVEALDGLAAGRLTAVPQPEAGVTYAAKLTREDGRLDWTRDAAYVERQVRALTPWPGCWFDAPTPTGGVERIKVLKAEPAPASTNDARKATPGTLLDDSLTVACSDGAVRLTLVQRPGKAPVDGAALLRGFALPVGTRLGDAACSAGN</sequence>
<dbReference type="SUPFAM" id="SSF50486">
    <property type="entry name" value="FMT C-terminal domain-like"/>
    <property type="match status" value="1"/>
</dbReference>
<keyword evidence="6 8" id="KW-0648">Protein biosynthesis</keyword>
<protein>
    <recommendedName>
        <fullName evidence="4 8">Methionyl-tRNA formyltransferase</fullName>
        <ecNumber evidence="3 8">2.1.2.9</ecNumber>
    </recommendedName>
</protein>
<dbReference type="InterPro" id="IPR005794">
    <property type="entry name" value="Fmt"/>
</dbReference>
<dbReference type="CDD" id="cd08646">
    <property type="entry name" value="FMT_core_Met-tRNA-FMT_N"/>
    <property type="match status" value="1"/>
</dbReference>
<dbReference type="NCBIfam" id="TIGR00460">
    <property type="entry name" value="fmt"/>
    <property type="match status" value="1"/>
</dbReference>
<evidence type="ECO:0000256" key="6">
    <source>
        <dbReference type="ARBA" id="ARBA00022917"/>
    </source>
</evidence>
<dbReference type="InterPro" id="IPR002376">
    <property type="entry name" value="Formyl_transf_N"/>
</dbReference>
<feature type="binding site" evidence="8">
    <location>
        <begin position="112"/>
        <end position="115"/>
    </location>
    <ligand>
        <name>(6S)-5,6,7,8-tetrahydrofolate</name>
        <dbReference type="ChEBI" id="CHEBI:57453"/>
    </ligand>
</feature>
<dbReference type="CDD" id="cd08704">
    <property type="entry name" value="Met_tRNA_FMT_C"/>
    <property type="match status" value="1"/>
</dbReference>
<dbReference type="InterPro" id="IPR011034">
    <property type="entry name" value="Formyl_transferase-like_C_sf"/>
</dbReference>
<dbReference type="Gene3D" id="3.10.25.10">
    <property type="entry name" value="Formyl transferase, C-terminal domain"/>
    <property type="match status" value="1"/>
</dbReference>
<dbReference type="RefSeq" id="WP_407823602.1">
    <property type="nucleotide sequence ID" value="NZ_JBJLSN010000005.1"/>
</dbReference>
<dbReference type="PROSITE" id="PS00373">
    <property type="entry name" value="GART"/>
    <property type="match status" value="1"/>
</dbReference>
<evidence type="ECO:0000256" key="2">
    <source>
        <dbReference type="ARBA" id="ARBA00010699"/>
    </source>
</evidence>
<dbReference type="InterPro" id="IPR001555">
    <property type="entry name" value="GART_AS"/>
</dbReference>